<evidence type="ECO:0000313" key="3">
    <source>
        <dbReference type="Proteomes" id="UP000007799"/>
    </source>
</evidence>
<accession>F2UIT3</accession>
<dbReference type="GeneID" id="16071533"/>
<dbReference type="EMBL" id="GL832976">
    <property type="protein sequence ID" value="EGD77132.1"/>
    <property type="molecule type" value="Genomic_DNA"/>
</dbReference>
<proteinExistence type="predicted"/>
<dbReference type="InParanoid" id="F2UIT3"/>
<keyword evidence="3" id="KW-1185">Reference proteome</keyword>
<dbReference type="RefSeq" id="XP_004990971.1">
    <property type="nucleotide sequence ID" value="XM_004990914.1"/>
</dbReference>
<sequence>MDEVHSLREEHRWHTNQVVVGDLCLPCVASCIQRGLNLDHCLGALLAVLKDHVVLASTVLNHTPDVLDALLRALVHAAAVDTGANNNNNNNNNGDPAHPQSPQACLRCFLEKPLNTPHTTAALAMLLCSQVHAMRGGSSKKMVALLELLVDTLVDAGPDACQHLKQHGDALLETMAPLVATLPSRLPVLVVLTLHKQGVLHLPSLSPIHRVRLTEGVCHALPERTRQPHDSGPYAAVLDLITLRGTQLPLELLQTRRCADALRSLLHSADNDVAEVTVRLMHNACTSGPHARAACAYFQTAQLQEDVWAVARRASTATATTAAATADTTTSKEADSATTCEASNAAATPNLLGAALTCALALTYNSSPARFLAALTTATQLANSRMTRRDDESTAADAAGARALLTTLDAAIPTVLQHTQFFVSTEMQHAFFQLVGAALEIAGRADTGAGAAVAAAGVMGHGHTHRQHVNTTGRGGGGGLQREMEQARHVELAHASRYPSNHKRASNNHNSDGSDDSLLATRLGMGSAFATKLVRAGFIELCLMTARLLPDHRQRSAPQIGVLLNVLSLAMAQDDSSSGGQRNGDSRAVRRGGGGGRGPDTGVHVRTIAHALDPASIATVLRRGLSAVLTDKQAIPRTVSSAMGTVGQRHNGHRHHHQQSQQQHTASVVLLPGPTGVAVLMLYLQLLLSPTRMTSPFAPQQQREYAAALDQFLRTHAQRKWPLTPLRHIAHIVARLALYSSGTQGLAQTLVLRADELQSSSDQHHCRGGGGSGVNRQDDEMTLKMVLWVLCHPDLTAMQKKEALAAFQPTIHAHLDHPDVKALATAAWFSSLFLSIVQSARVDLVELVLLICGQHKSVMELPANPAHIFDALHARANQSPVDRGAKETAMVLYTCQRALTDALNQLGDRDAVLACHPLLVRILSTSDAGATNQDALSSYCLVVQRWACLAAYLDREQARHRLPPIIADVADRMWAIRRIAPTPAADAAIAALVALDSIQHTRALATLERLLCEEEELWTLQTTEALALQNLLLQQYHFRQQQQQCSDGESDNSADRQVCASTAHATPGSDARMRQRLPALAMRTLNRLAGMTASPVDVGATIAVTSACVSSSSQHIFSNSPWIDTILADMAEASTPKLTCLLVLAQQLLDQRPSVVAPYLLQAASACSSVLEMVDAHQPVRTILAPILDDVISRVRNGGCGGLERWDWPIKYELPQGTEQSTALDPRRPHKLPNANILPLAAILPCTLTAV</sequence>
<dbReference type="AlphaFoldDB" id="F2UIT3"/>
<protein>
    <submittedName>
        <fullName evidence="2">Uncharacterized protein</fullName>
    </submittedName>
</protein>
<evidence type="ECO:0000313" key="2">
    <source>
        <dbReference type="EMBL" id="EGD77132.1"/>
    </source>
</evidence>
<organism evidence="3">
    <name type="scientific">Salpingoeca rosetta (strain ATCC 50818 / BSB-021)</name>
    <dbReference type="NCBI Taxonomy" id="946362"/>
    <lineage>
        <taxon>Eukaryota</taxon>
        <taxon>Choanoflagellata</taxon>
        <taxon>Craspedida</taxon>
        <taxon>Salpingoecidae</taxon>
        <taxon>Salpingoeca</taxon>
    </lineage>
</organism>
<evidence type="ECO:0000256" key="1">
    <source>
        <dbReference type="SAM" id="MobiDB-lite"/>
    </source>
</evidence>
<name>F2UIT3_SALR5</name>
<dbReference type="Proteomes" id="UP000007799">
    <property type="component" value="Unassembled WGS sequence"/>
</dbReference>
<dbReference type="KEGG" id="sre:PTSG_07466"/>
<feature type="region of interest" description="Disordered" evidence="1">
    <location>
        <begin position="574"/>
        <end position="603"/>
    </location>
</feature>
<gene>
    <name evidence="2" type="ORF">PTSG_07466</name>
</gene>
<reference evidence="2" key="1">
    <citation type="submission" date="2009-08" db="EMBL/GenBank/DDBJ databases">
        <title>Annotation of Salpingoeca rosetta.</title>
        <authorList>
            <consortium name="The Broad Institute Genome Sequencing Platform"/>
            <person name="Russ C."/>
            <person name="Cuomo C."/>
            <person name="Burger G."/>
            <person name="Gray M.W."/>
            <person name="Holland P.W.H."/>
            <person name="King N."/>
            <person name="Lang F.B.F."/>
            <person name="Roger A.J."/>
            <person name="Ruiz-Trillo I."/>
            <person name="Young S.K."/>
            <person name="Zeng Q."/>
            <person name="Gargeya S."/>
            <person name="Alvarado L."/>
            <person name="Berlin A."/>
            <person name="Chapman S.B."/>
            <person name="Chen Z."/>
            <person name="Freedman E."/>
            <person name="Gellesch M."/>
            <person name="Goldberg J."/>
            <person name="Griggs A."/>
            <person name="Gujja S."/>
            <person name="Heilman E."/>
            <person name="Heiman D."/>
            <person name="Howarth C."/>
            <person name="Mehta T."/>
            <person name="Neiman D."/>
            <person name="Pearson M."/>
            <person name="Roberts A."/>
            <person name="Saif S."/>
            <person name="Shea T."/>
            <person name="Shenoy N."/>
            <person name="Sisk P."/>
            <person name="Stolte C."/>
            <person name="Sykes S."/>
            <person name="White J."/>
            <person name="Yandava C."/>
            <person name="Haas B."/>
            <person name="Nusbaum C."/>
            <person name="Birren B."/>
        </authorList>
    </citation>
    <scope>NUCLEOTIDE SEQUENCE [LARGE SCALE GENOMIC DNA]</scope>
    <source>
        <strain evidence="2">ATCC 50818</strain>
    </source>
</reference>